<evidence type="ECO:0000313" key="2">
    <source>
        <dbReference type="EMBL" id="EEI89720.1"/>
    </source>
</evidence>
<dbReference type="Proteomes" id="UP000006241">
    <property type="component" value="Unassembled WGS sequence"/>
</dbReference>
<dbReference type="GO" id="GO:0008270">
    <property type="term" value="F:zinc ion binding"/>
    <property type="evidence" value="ECO:0007669"/>
    <property type="project" value="InterPro"/>
</dbReference>
<dbReference type="SUPFAM" id="SSF55486">
    <property type="entry name" value="Metalloproteases ('zincins'), catalytic domain"/>
    <property type="match status" value="1"/>
</dbReference>
<organism evidence="2 3">
    <name type="scientific">Sphingobacterium spiritivorum ATCC 33300</name>
    <dbReference type="NCBI Taxonomy" id="525372"/>
    <lineage>
        <taxon>Bacteria</taxon>
        <taxon>Pseudomonadati</taxon>
        <taxon>Bacteroidota</taxon>
        <taxon>Sphingobacteriia</taxon>
        <taxon>Sphingobacteriales</taxon>
        <taxon>Sphingobacteriaceae</taxon>
        <taxon>Sphingobacterium</taxon>
    </lineage>
</organism>
<name>C2G4W9_SPHSI</name>
<dbReference type="RefSeq" id="WP_003004705.1">
    <property type="nucleotide sequence ID" value="NZ_GG668630.1"/>
</dbReference>
<dbReference type="AlphaFoldDB" id="C2G4W9"/>
<proteinExistence type="predicted"/>
<comment type="caution">
    <text evidence="2">The sequence shown here is derived from an EMBL/GenBank/DDBJ whole genome shotgun (WGS) entry which is preliminary data.</text>
</comment>
<protein>
    <submittedName>
        <fullName evidence="2">Peptidase family M1</fullName>
    </submittedName>
</protein>
<dbReference type="InterPro" id="IPR014782">
    <property type="entry name" value="Peptidase_M1_dom"/>
</dbReference>
<evidence type="ECO:0000259" key="1">
    <source>
        <dbReference type="Pfam" id="PF01433"/>
    </source>
</evidence>
<dbReference type="Gene3D" id="1.10.390.10">
    <property type="entry name" value="Neutral Protease Domain 2"/>
    <property type="match status" value="1"/>
</dbReference>
<dbReference type="Pfam" id="PF01433">
    <property type="entry name" value="Peptidase_M1"/>
    <property type="match status" value="1"/>
</dbReference>
<dbReference type="EMBL" id="ACHB01000100">
    <property type="protein sequence ID" value="EEI89720.1"/>
    <property type="molecule type" value="Genomic_DNA"/>
</dbReference>
<accession>C2G4W9</accession>
<reference evidence="2 3" key="1">
    <citation type="submission" date="2009-01" db="EMBL/GenBank/DDBJ databases">
        <authorList>
            <person name="Qin X."/>
            <person name="Bachman B."/>
            <person name="Battles P."/>
            <person name="Bell A."/>
            <person name="Bess C."/>
            <person name="Bickham C."/>
            <person name="Chaboub L."/>
            <person name="Chen D."/>
            <person name="Coyle M."/>
            <person name="Deiros D.R."/>
            <person name="Dinh H."/>
            <person name="Forbes L."/>
            <person name="Fowler G."/>
            <person name="Francisco L."/>
            <person name="Fu Q."/>
            <person name="Gubbala S."/>
            <person name="Hale W."/>
            <person name="Han Y."/>
            <person name="Hemphill L."/>
            <person name="Highlander S.K."/>
            <person name="Hirani K."/>
            <person name="Hogues M."/>
            <person name="Jackson L."/>
            <person name="Jakkamsetti A."/>
            <person name="Javaid M."/>
            <person name="Jiang H."/>
            <person name="Korchina V."/>
            <person name="Kovar C."/>
            <person name="Lara F."/>
            <person name="Lee S."/>
            <person name="Mata R."/>
            <person name="Mathew T."/>
            <person name="Moen C."/>
            <person name="Morales K."/>
            <person name="Munidasa M."/>
            <person name="Nazareth L."/>
            <person name="Ngo R."/>
            <person name="Nguyen L."/>
            <person name="Okwuonu G."/>
            <person name="Ongeri F."/>
            <person name="Patil S."/>
            <person name="Petrosino J."/>
            <person name="Pham C."/>
            <person name="Pham P."/>
            <person name="Pu L.-L."/>
            <person name="Puazo M."/>
            <person name="Raj R."/>
            <person name="Reid J."/>
            <person name="Rouhana J."/>
            <person name="Saada N."/>
            <person name="Shang Y."/>
            <person name="Simmons D."/>
            <person name="Thornton R."/>
            <person name="Warren J."/>
            <person name="Weissenberger G."/>
            <person name="Zhang J."/>
            <person name="Zhang L."/>
            <person name="Zhou C."/>
            <person name="Zhu D."/>
            <person name="Muzny D."/>
            <person name="Worley K."/>
            <person name="Gibbs R."/>
        </authorList>
    </citation>
    <scope>NUCLEOTIDE SEQUENCE [LARGE SCALE GENOMIC DNA]</scope>
    <source>
        <strain evidence="2 3">ATCC 33300</strain>
    </source>
</reference>
<gene>
    <name evidence="2" type="ORF">HMPREF0765_4625</name>
</gene>
<feature type="domain" description="Peptidase M1 membrane alanine aminopeptidase" evidence="1">
    <location>
        <begin position="275"/>
        <end position="400"/>
    </location>
</feature>
<dbReference type="HOGENOM" id="CLU_042033_0_0_10"/>
<evidence type="ECO:0000313" key="3">
    <source>
        <dbReference type="Proteomes" id="UP000006241"/>
    </source>
</evidence>
<sequence length="410" mass="47928">MKNLVKTNILSILLLPVCILITHISKAQKITHYEGNVSLDSLKSINAAFNISYLNGDKNELDFYLNKNADIKQLRFGNKSVEYTIEGVVEDLKKVRIKNTFPKKFVLNIVYTYPLDKIESKIFTYNPNWIELSLYTGWFPVNIDDKNYSYQLNFKVPENYDIIGNGVVRKKGLNTIITNTSNHFDIPVVLSGKFQRFSTRNNKIEFFSVQLPAEKIEEIQETSLEMYNFYESRFGKSATDNLIVTVNPFGHDMSYARRGFISLSLLDNYGLVDRKVLAHEIAHLWWQNAKTGVWEDWLNESFAEFSTLKWMEKTLSDEIFQKQLKKYEDAYKKPVKVSKTKTGDTDWHSVAYFKGPYMLYQLEKNIGEEKMLQFLKKVYKDKISTTEKLIELLKHYADEKSVKILENEIY</sequence>
<dbReference type="GO" id="GO:0008237">
    <property type="term" value="F:metallopeptidase activity"/>
    <property type="evidence" value="ECO:0007669"/>
    <property type="project" value="InterPro"/>
</dbReference>
<dbReference type="InterPro" id="IPR027268">
    <property type="entry name" value="Peptidase_M4/M1_CTD_sf"/>
</dbReference>